<accession>A0A542E2T4</accession>
<feature type="domain" description="HTH luxR-type" evidence="4">
    <location>
        <begin position="944"/>
        <end position="1009"/>
    </location>
</feature>
<comment type="caution">
    <text evidence="5">The sequence shown here is derived from an EMBL/GenBank/DDBJ whole genome shotgun (WGS) entry which is preliminary data.</text>
</comment>
<protein>
    <submittedName>
        <fullName evidence="5">Regulatory LuxR family protein</fullName>
    </submittedName>
</protein>
<evidence type="ECO:0000256" key="1">
    <source>
        <dbReference type="ARBA" id="ARBA00022741"/>
    </source>
</evidence>
<dbReference type="GO" id="GO:0003677">
    <property type="term" value="F:DNA binding"/>
    <property type="evidence" value="ECO:0007669"/>
    <property type="project" value="InterPro"/>
</dbReference>
<evidence type="ECO:0000313" key="6">
    <source>
        <dbReference type="Proteomes" id="UP000317893"/>
    </source>
</evidence>
<dbReference type="RefSeq" id="WP_141848980.1">
    <property type="nucleotide sequence ID" value="NZ_BAAAPR010000009.1"/>
</dbReference>
<dbReference type="GO" id="GO:0004016">
    <property type="term" value="F:adenylate cyclase activity"/>
    <property type="evidence" value="ECO:0007669"/>
    <property type="project" value="TreeGrafter"/>
</dbReference>
<dbReference type="GO" id="GO:0006355">
    <property type="term" value="P:regulation of DNA-templated transcription"/>
    <property type="evidence" value="ECO:0007669"/>
    <property type="project" value="InterPro"/>
</dbReference>
<dbReference type="PANTHER" id="PTHR16305">
    <property type="entry name" value="TESTICULAR SOLUBLE ADENYLYL CYCLASE"/>
    <property type="match status" value="1"/>
</dbReference>
<keyword evidence="1" id="KW-0547">Nucleotide-binding</keyword>
<reference evidence="5 6" key="1">
    <citation type="submission" date="2019-06" db="EMBL/GenBank/DDBJ databases">
        <title>Sequencing the genomes of 1000 actinobacteria strains.</title>
        <authorList>
            <person name="Klenk H.-P."/>
        </authorList>
    </citation>
    <scope>NUCLEOTIDE SEQUENCE [LARGE SCALE GENOMIC DNA]</scope>
    <source>
        <strain evidence="5 6">DSM 18607</strain>
    </source>
</reference>
<dbReference type="GO" id="GO:0005524">
    <property type="term" value="F:ATP binding"/>
    <property type="evidence" value="ECO:0007669"/>
    <property type="project" value="UniProtKB-KW"/>
</dbReference>
<dbReference type="AlphaFoldDB" id="A0A542E2T4"/>
<keyword evidence="2" id="KW-0067">ATP-binding</keyword>
<keyword evidence="6" id="KW-1185">Reference proteome</keyword>
<dbReference type="Proteomes" id="UP000317893">
    <property type="component" value="Unassembled WGS sequence"/>
</dbReference>
<dbReference type="GO" id="GO:0005737">
    <property type="term" value="C:cytoplasm"/>
    <property type="evidence" value="ECO:0007669"/>
    <property type="project" value="TreeGrafter"/>
</dbReference>
<gene>
    <name evidence="5" type="ORF">FB458_2759</name>
</gene>
<dbReference type="SUPFAM" id="SSF46894">
    <property type="entry name" value="C-terminal effector domain of the bipartite response regulators"/>
    <property type="match status" value="1"/>
</dbReference>
<dbReference type="PRINTS" id="PR00038">
    <property type="entry name" value="HTHLUXR"/>
</dbReference>
<evidence type="ECO:0000256" key="2">
    <source>
        <dbReference type="ARBA" id="ARBA00022840"/>
    </source>
</evidence>
<organism evidence="5 6">
    <name type="scientific">Lapillicoccus jejuensis</name>
    <dbReference type="NCBI Taxonomy" id="402171"/>
    <lineage>
        <taxon>Bacteria</taxon>
        <taxon>Bacillati</taxon>
        <taxon>Actinomycetota</taxon>
        <taxon>Actinomycetes</taxon>
        <taxon>Micrococcales</taxon>
        <taxon>Intrasporangiaceae</taxon>
        <taxon>Lapillicoccus</taxon>
    </lineage>
</organism>
<dbReference type="InterPro" id="IPR016032">
    <property type="entry name" value="Sig_transdc_resp-reg_C-effctor"/>
</dbReference>
<name>A0A542E2T4_9MICO</name>
<dbReference type="InterPro" id="IPR041664">
    <property type="entry name" value="AAA_16"/>
</dbReference>
<dbReference type="Pfam" id="PF00196">
    <property type="entry name" value="GerE"/>
    <property type="match status" value="1"/>
</dbReference>
<evidence type="ECO:0000313" key="5">
    <source>
        <dbReference type="EMBL" id="TQJ09646.1"/>
    </source>
</evidence>
<dbReference type="InterPro" id="IPR000792">
    <property type="entry name" value="Tscrpt_reg_LuxR_C"/>
</dbReference>
<dbReference type="Gene3D" id="3.40.50.300">
    <property type="entry name" value="P-loop containing nucleotide triphosphate hydrolases"/>
    <property type="match status" value="1"/>
</dbReference>
<dbReference type="PROSITE" id="PS00622">
    <property type="entry name" value="HTH_LUXR_1"/>
    <property type="match status" value="1"/>
</dbReference>
<dbReference type="PROSITE" id="PS50043">
    <property type="entry name" value="HTH_LUXR_2"/>
    <property type="match status" value="1"/>
</dbReference>
<evidence type="ECO:0000259" key="4">
    <source>
        <dbReference type="PROSITE" id="PS50043"/>
    </source>
</evidence>
<dbReference type="InterPro" id="IPR027417">
    <property type="entry name" value="P-loop_NTPase"/>
</dbReference>
<dbReference type="InterPro" id="IPR036388">
    <property type="entry name" value="WH-like_DNA-bd_sf"/>
</dbReference>
<dbReference type="OrthoDB" id="5476461at2"/>
<evidence type="ECO:0000256" key="3">
    <source>
        <dbReference type="SAM" id="MobiDB-lite"/>
    </source>
</evidence>
<proteinExistence type="predicted"/>
<sequence length="1012" mass="105195">MALDPRRSPLVGRDRELGELVAALGLEEARPGGAVVLGGDAGVGKTRLVAAVRGRAEAAGWRTVVGHCLDFGDSALPYLPVTEVLGRLAEDDPATTQAVLADHPALARLLPRQRLRAEDGTAAGTASRAEVVEAVSALLSATAARRPLLLVVEDAHWADQATRELLTSLLSRRDPGGPPSPLSLVVTYRSDDVHRRHPMRPVLAQWTRLPVVHRLQLEGLADDAVRDLVGGLLDAPDLVRTVVERAEGNAFFAEELASAAARRAVPDDLADLLLVRLDRLDEAARQVVRVAAAGGRVVSHALLAAVLLELGGGAADPLGLEASLREAVDQHVLVPTSGGGYAFRHALLAEAAYDDLLPGERARLHAAYVAVLVAGTAPGTAAELARHARAAGDQAVAARAAAEAGDEAMRVGAPQDAVALYLIALDLTAPPGPARESLAVAPAPDWTAGPGDDPDPHVVLVVRTAGALSQAGFPDRGLALLHDEVRAADRSVSPGPLAPLAPLDRARLLVALSAQLWLTDSDLDPLPFSVEAVTLVPDAPTALRARALVVHALATTRLVDPVEGGALARRARDLADEVGLTVVAAEASVALARAEDLVGDTRAALERLDGVLAAARASGDTATEIRALHQTASLRTAAGDHAGSTAAYLEAARRAQGTGRPWAPYALDSRVLGALALHTAGDWDNALALADASGEDPPPVAAGLLDSVRLAVLAGRGAGDPEASAALGGSRAAWPLDGVAAAVGGGAAIDLLGDRHDVEGMLRAHDEAVGHVTRLYPVWVVWVQVRLTALVLGQLAAAVPRTASADHAGLLVAAERVLAAGAAVWEAHDLAPVHRREVRVWRDRALAERLRLAWVAGADAPDEDALVSAWRTATTGFQEHGAVYETARSRARLAAVLRAVGDPAAARTEAARAREVAQRLRAEPLLLELRGLGGARRPDPSAPVAPGRPSLTDREREVLALVAEGRSNGEIGRRLFISTKTVSVHVSNVLAKLGAAGRTEAVAVARREGLLR</sequence>
<dbReference type="PANTHER" id="PTHR16305:SF35">
    <property type="entry name" value="TRANSCRIPTIONAL ACTIVATOR DOMAIN"/>
    <property type="match status" value="1"/>
</dbReference>
<dbReference type="SMART" id="SM00421">
    <property type="entry name" value="HTH_LUXR"/>
    <property type="match status" value="1"/>
</dbReference>
<feature type="region of interest" description="Disordered" evidence="3">
    <location>
        <begin position="932"/>
        <end position="951"/>
    </location>
</feature>
<dbReference type="Pfam" id="PF13191">
    <property type="entry name" value="AAA_16"/>
    <property type="match status" value="1"/>
</dbReference>
<dbReference type="EMBL" id="VFMN01000001">
    <property type="protein sequence ID" value="TQJ09646.1"/>
    <property type="molecule type" value="Genomic_DNA"/>
</dbReference>
<dbReference type="SUPFAM" id="SSF52540">
    <property type="entry name" value="P-loop containing nucleoside triphosphate hydrolases"/>
    <property type="match status" value="1"/>
</dbReference>
<dbReference type="Gene3D" id="1.10.10.10">
    <property type="entry name" value="Winged helix-like DNA-binding domain superfamily/Winged helix DNA-binding domain"/>
    <property type="match status" value="1"/>
</dbReference>
<dbReference type="CDD" id="cd06170">
    <property type="entry name" value="LuxR_C_like"/>
    <property type="match status" value="1"/>
</dbReference>